<organism evidence="2 3">
    <name type="scientific">Didymella exigua CBS 183.55</name>
    <dbReference type="NCBI Taxonomy" id="1150837"/>
    <lineage>
        <taxon>Eukaryota</taxon>
        <taxon>Fungi</taxon>
        <taxon>Dikarya</taxon>
        <taxon>Ascomycota</taxon>
        <taxon>Pezizomycotina</taxon>
        <taxon>Dothideomycetes</taxon>
        <taxon>Pleosporomycetidae</taxon>
        <taxon>Pleosporales</taxon>
        <taxon>Pleosporineae</taxon>
        <taxon>Didymellaceae</taxon>
        <taxon>Didymella</taxon>
    </lineage>
</organism>
<dbReference type="GO" id="GO:0016787">
    <property type="term" value="F:hydrolase activity"/>
    <property type="evidence" value="ECO:0007669"/>
    <property type="project" value="UniProtKB-KW"/>
</dbReference>
<dbReference type="GO" id="GO:0006749">
    <property type="term" value="P:glutathione metabolic process"/>
    <property type="evidence" value="ECO:0007669"/>
    <property type="project" value="TreeGrafter"/>
</dbReference>
<dbReference type="GO" id="GO:0050313">
    <property type="term" value="F:sulfur dioxygenase activity"/>
    <property type="evidence" value="ECO:0007669"/>
    <property type="project" value="TreeGrafter"/>
</dbReference>
<proteinExistence type="predicted"/>
<accession>A0A6A5RNB4</accession>
<dbReference type="PANTHER" id="PTHR43084">
    <property type="entry name" value="PERSULFIDE DIOXYGENASE ETHE1"/>
    <property type="match status" value="1"/>
</dbReference>
<dbReference type="InterPro" id="IPR036866">
    <property type="entry name" value="RibonucZ/Hydroxyglut_hydro"/>
</dbReference>
<dbReference type="AlphaFoldDB" id="A0A6A5RNB4"/>
<dbReference type="GeneID" id="54344238"/>
<dbReference type="OrthoDB" id="449487at2759"/>
<dbReference type="InterPro" id="IPR001279">
    <property type="entry name" value="Metallo-B-lactamas"/>
</dbReference>
<sequence>MSEPIIQPIFELTTGTFQYTVTGRSSRATVIIDPVLDFDPCTSSISTKSADTVLSVIHDKHYKVEYILESHAHADHLSSASYLQAQLSKTSTRPQIGIGKGINQVQAIHLPGHTPDHIGYSIGSNVFWGSSLFRPFISAARTDFPGGSAIDLWSAAQKLLALPDDTKIWVGHDYLSGVRAPVPFMTVSQHNGENSHVKMGLARDEFVKMRQNLQINIRGRRLPKVDEGGRMILSVPLKTDGVNTW</sequence>
<dbReference type="PANTHER" id="PTHR43084:SF1">
    <property type="entry name" value="PERSULFIDE DIOXYGENASE ETHE1, MITOCHONDRIAL"/>
    <property type="match status" value="1"/>
</dbReference>
<dbReference type="SUPFAM" id="SSF56281">
    <property type="entry name" value="Metallo-hydrolase/oxidoreductase"/>
    <property type="match status" value="1"/>
</dbReference>
<keyword evidence="3" id="KW-1185">Reference proteome</keyword>
<dbReference type="GO" id="GO:0070813">
    <property type="term" value="P:hydrogen sulfide metabolic process"/>
    <property type="evidence" value="ECO:0007669"/>
    <property type="project" value="TreeGrafter"/>
</dbReference>
<gene>
    <name evidence="2" type="ORF">M421DRAFT_101035</name>
</gene>
<reference evidence="2" key="1">
    <citation type="journal article" date="2020" name="Stud. Mycol.">
        <title>101 Dothideomycetes genomes: a test case for predicting lifestyles and emergence of pathogens.</title>
        <authorList>
            <person name="Haridas S."/>
            <person name="Albert R."/>
            <person name="Binder M."/>
            <person name="Bloem J."/>
            <person name="Labutti K."/>
            <person name="Salamov A."/>
            <person name="Andreopoulos B."/>
            <person name="Baker S."/>
            <person name="Barry K."/>
            <person name="Bills G."/>
            <person name="Bluhm B."/>
            <person name="Cannon C."/>
            <person name="Castanera R."/>
            <person name="Culley D."/>
            <person name="Daum C."/>
            <person name="Ezra D."/>
            <person name="Gonzalez J."/>
            <person name="Henrissat B."/>
            <person name="Kuo A."/>
            <person name="Liang C."/>
            <person name="Lipzen A."/>
            <person name="Lutzoni F."/>
            <person name="Magnuson J."/>
            <person name="Mondo S."/>
            <person name="Nolan M."/>
            <person name="Ohm R."/>
            <person name="Pangilinan J."/>
            <person name="Park H.-J."/>
            <person name="Ramirez L."/>
            <person name="Alfaro M."/>
            <person name="Sun H."/>
            <person name="Tritt A."/>
            <person name="Yoshinaga Y."/>
            <person name="Zwiers L.-H."/>
            <person name="Turgeon B."/>
            <person name="Goodwin S."/>
            <person name="Spatafora J."/>
            <person name="Crous P."/>
            <person name="Grigoriev I."/>
        </authorList>
    </citation>
    <scope>NUCLEOTIDE SEQUENCE</scope>
    <source>
        <strain evidence="2">CBS 183.55</strain>
    </source>
</reference>
<evidence type="ECO:0000313" key="2">
    <source>
        <dbReference type="EMBL" id="KAF1928790.1"/>
    </source>
</evidence>
<dbReference type="SMART" id="SM00849">
    <property type="entry name" value="Lactamase_B"/>
    <property type="match status" value="1"/>
</dbReference>
<evidence type="ECO:0000313" key="3">
    <source>
        <dbReference type="Proteomes" id="UP000800082"/>
    </source>
</evidence>
<evidence type="ECO:0000259" key="1">
    <source>
        <dbReference type="SMART" id="SM00849"/>
    </source>
</evidence>
<keyword evidence="2" id="KW-0378">Hydrolase</keyword>
<dbReference type="InterPro" id="IPR051682">
    <property type="entry name" value="Mito_Persulfide_Diox"/>
</dbReference>
<protein>
    <submittedName>
        <fullName evidence="2">Metallo-hydrolase/oxidoreductase</fullName>
    </submittedName>
</protein>
<feature type="domain" description="Metallo-beta-lactamase" evidence="1">
    <location>
        <begin position="15"/>
        <end position="172"/>
    </location>
</feature>
<name>A0A6A5RNB4_9PLEO</name>
<dbReference type="RefSeq" id="XP_033449038.1">
    <property type="nucleotide sequence ID" value="XM_033586592.1"/>
</dbReference>
<dbReference type="Gene3D" id="3.60.15.10">
    <property type="entry name" value="Ribonuclease Z/Hydroxyacylglutathione hydrolase-like"/>
    <property type="match status" value="2"/>
</dbReference>
<dbReference type="Proteomes" id="UP000800082">
    <property type="component" value="Unassembled WGS sequence"/>
</dbReference>
<dbReference type="EMBL" id="ML978968">
    <property type="protein sequence ID" value="KAF1928790.1"/>
    <property type="molecule type" value="Genomic_DNA"/>
</dbReference>